<evidence type="ECO:0000256" key="1">
    <source>
        <dbReference type="ARBA" id="ARBA00023002"/>
    </source>
</evidence>
<feature type="domain" description="3-hydroxyacyl-CoA dehydrogenase NAD binding" evidence="3">
    <location>
        <begin position="1"/>
        <end position="176"/>
    </location>
</feature>
<keyword evidence="1" id="KW-0560">Oxidoreductase</keyword>
<dbReference type="Gene3D" id="3.40.50.720">
    <property type="entry name" value="NAD(P)-binding Rossmann-like Domain"/>
    <property type="match status" value="1"/>
</dbReference>
<evidence type="ECO:0008006" key="5">
    <source>
        <dbReference type="Google" id="ProtNLM"/>
    </source>
</evidence>
<dbReference type="InterPro" id="IPR036291">
    <property type="entry name" value="NAD(P)-bd_dom_sf"/>
</dbReference>
<dbReference type="SUPFAM" id="SSF48179">
    <property type="entry name" value="6-phosphogluconate dehydrogenase C-terminal domain-like"/>
    <property type="match status" value="1"/>
</dbReference>
<dbReference type="SUPFAM" id="SSF51735">
    <property type="entry name" value="NAD(P)-binding Rossmann-fold domains"/>
    <property type="match status" value="1"/>
</dbReference>
<reference evidence="4" key="1">
    <citation type="submission" date="2018-05" db="EMBL/GenBank/DDBJ databases">
        <authorList>
            <person name="Lanie J.A."/>
            <person name="Ng W.-L."/>
            <person name="Kazmierczak K.M."/>
            <person name="Andrzejewski T.M."/>
            <person name="Davidsen T.M."/>
            <person name="Wayne K.J."/>
            <person name="Tettelin H."/>
            <person name="Glass J.I."/>
            <person name="Rusch D."/>
            <person name="Podicherti R."/>
            <person name="Tsui H.-C.T."/>
            <person name="Winkler M.E."/>
        </authorList>
    </citation>
    <scope>NUCLEOTIDE SEQUENCE</scope>
</reference>
<dbReference type="EMBL" id="UINC01078455">
    <property type="protein sequence ID" value="SVC19541.1"/>
    <property type="molecule type" value="Genomic_DNA"/>
</dbReference>
<evidence type="ECO:0000313" key="4">
    <source>
        <dbReference type="EMBL" id="SVC19541.1"/>
    </source>
</evidence>
<feature type="non-terminal residue" evidence="4">
    <location>
        <position position="374"/>
    </location>
</feature>
<dbReference type="PANTHER" id="PTHR48075">
    <property type="entry name" value="3-HYDROXYACYL-COA DEHYDROGENASE FAMILY PROTEIN"/>
    <property type="match status" value="1"/>
</dbReference>
<protein>
    <recommendedName>
        <fullName evidence="5">3-hydroxyacyl-CoA dehydrogenase NAD binding domain-containing protein</fullName>
    </recommendedName>
</protein>
<dbReference type="Pfam" id="PF02737">
    <property type="entry name" value="3HCDH_N"/>
    <property type="match status" value="1"/>
</dbReference>
<feature type="domain" description="3-hydroxyacyl-CoA dehydrogenase C-terminal" evidence="2">
    <location>
        <begin position="178"/>
        <end position="279"/>
    </location>
</feature>
<dbReference type="PANTHER" id="PTHR48075:SF7">
    <property type="entry name" value="3-HYDROXYACYL-COA DEHYDROGENASE-RELATED"/>
    <property type="match status" value="1"/>
</dbReference>
<sequence>MGSAIAAHFSNIGCNVTLLDIVDKNQKNKNYVADQAIKKLLKIKPSPLTLNSNIKLIKSGNLEDDLEKINNSEWVIEAVVENINIKRELYKKIDNIMKNELIISSNTSTIPIKLLTEGLSDKFKSNFLITHFFNPPRYLKLLEIVRSNELDEEILNKIRIFCDTNLGKSVIETKDTPGFIGNRIGIFWIERAAVEAINYKLTVEETDAIIMNVFKAPKTGVFGLIDVVGLDLLPSVVSSLLNNLPKHDHYHTVHQIPAIFNFMLENKMIGRKGEGGFYKLINKNNKKIKYSLNLNTREYSISIKTKIENFKLIKKDLKSYLTLQDNFSKYALHILSDVLYYVLNIAEKISLDIISIDEAMKNGFGWSLGPFEII</sequence>
<organism evidence="4">
    <name type="scientific">marine metagenome</name>
    <dbReference type="NCBI Taxonomy" id="408172"/>
    <lineage>
        <taxon>unclassified sequences</taxon>
        <taxon>metagenomes</taxon>
        <taxon>ecological metagenomes</taxon>
    </lineage>
</organism>
<evidence type="ECO:0000259" key="2">
    <source>
        <dbReference type="Pfam" id="PF00725"/>
    </source>
</evidence>
<dbReference type="InterPro" id="IPR006176">
    <property type="entry name" value="3-OHacyl-CoA_DH_NAD-bd"/>
</dbReference>
<proteinExistence type="predicted"/>
<dbReference type="InterPro" id="IPR008927">
    <property type="entry name" value="6-PGluconate_DH-like_C_sf"/>
</dbReference>
<dbReference type="GO" id="GO:0006631">
    <property type="term" value="P:fatty acid metabolic process"/>
    <property type="evidence" value="ECO:0007669"/>
    <property type="project" value="InterPro"/>
</dbReference>
<dbReference type="AlphaFoldDB" id="A0A382K9Z1"/>
<accession>A0A382K9Z1</accession>
<dbReference type="GO" id="GO:0016616">
    <property type="term" value="F:oxidoreductase activity, acting on the CH-OH group of donors, NAD or NADP as acceptor"/>
    <property type="evidence" value="ECO:0007669"/>
    <property type="project" value="InterPro"/>
</dbReference>
<dbReference type="Pfam" id="PF00725">
    <property type="entry name" value="3HCDH"/>
    <property type="match status" value="1"/>
</dbReference>
<dbReference type="GO" id="GO:0070403">
    <property type="term" value="F:NAD+ binding"/>
    <property type="evidence" value="ECO:0007669"/>
    <property type="project" value="InterPro"/>
</dbReference>
<name>A0A382K9Z1_9ZZZZ</name>
<gene>
    <name evidence="4" type="ORF">METZ01_LOCUS272395</name>
</gene>
<dbReference type="InterPro" id="IPR006108">
    <property type="entry name" value="3HC_DH_C"/>
</dbReference>
<dbReference type="Gene3D" id="1.10.1040.50">
    <property type="match status" value="1"/>
</dbReference>
<evidence type="ECO:0000259" key="3">
    <source>
        <dbReference type="Pfam" id="PF02737"/>
    </source>
</evidence>